<accession>A0A6A5XLM3</accession>
<dbReference type="OrthoDB" id="416344at2759"/>
<dbReference type="Gene3D" id="3.40.50.1820">
    <property type="entry name" value="alpha/beta hydrolase"/>
    <property type="match status" value="1"/>
</dbReference>
<dbReference type="SUPFAM" id="SSF82171">
    <property type="entry name" value="DPP6 N-terminal domain-like"/>
    <property type="match status" value="1"/>
</dbReference>
<dbReference type="RefSeq" id="XP_033381543.1">
    <property type="nucleotide sequence ID" value="XM_033526019.1"/>
</dbReference>
<keyword evidence="4" id="KW-0378">Hydrolase</keyword>
<dbReference type="GO" id="GO:0006508">
    <property type="term" value="P:proteolysis"/>
    <property type="evidence" value="ECO:0007669"/>
    <property type="project" value="UniProtKB-KW"/>
</dbReference>
<evidence type="ECO:0000256" key="1">
    <source>
        <dbReference type="ARBA" id="ARBA00010040"/>
    </source>
</evidence>
<dbReference type="PANTHER" id="PTHR42776">
    <property type="entry name" value="SERINE PEPTIDASE S9 FAMILY MEMBER"/>
    <property type="match status" value="1"/>
</dbReference>
<dbReference type="GeneID" id="54283416"/>
<gene>
    <name evidence="8" type="ORF">BU24DRAFT_410972</name>
</gene>
<evidence type="ECO:0000256" key="4">
    <source>
        <dbReference type="ARBA" id="ARBA00022801"/>
    </source>
</evidence>
<evidence type="ECO:0000313" key="9">
    <source>
        <dbReference type="Proteomes" id="UP000799778"/>
    </source>
</evidence>
<dbReference type="EMBL" id="ML978071">
    <property type="protein sequence ID" value="KAF2013204.1"/>
    <property type="molecule type" value="Genomic_DNA"/>
</dbReference>
<name>A0A6A5XLM3_9PLEO</name>
<evidence type="ECO:0000259" key="7">
    <source>
        <dbReference type="Pfam" id="PF00326"/>
    </source>
</evidence>
<keyword evidence="5" id="KW-0720">Serine protease</keyword>
<evidence type="ECO:0000256" key="5">
    <source>
        <dbReference type="ARBA" id="ARBA00022825"/>
    </source>
</evidence>
<reference evidence="8" key="1">
    <citation type="journal article" date="2020" name="Stud. Mycol.">
        <title>101 Dothideomycetes genomes: a test case for predicting lifestyles and emergence of pathogens.</title>
        <authorList>
            <person name="Haridas S."/>
            <person name="Albert R."/>
            <person name="Binder M."/>
            <person name="Bloem J."/>
            <person name="Labutti K."/>
            <person name="Salamov A."/>
            <person name="Andreopoulos B."/>
            <person name="Baker S."/>
            <person name="Barry K."/>
            <person name="Bills G."/>
            <person name="Bluhm B."/>
            <person name="Cannon C."/>
            <person name="Castanera R."/>
            <person name="Culley D."/>
            <person name="Daum C."/>
            <person name="Ezra D."/>
            <person name="Gonzalez J."/>
            <person name="Henrissat B."/>
            <person name="Kuo A."/>
            <person name="Liang C."/>
            <person name="Lipzen A."/>
            <person name="Lutzoni F."/>
            <person name="Magnuson J."/>
            <person name="Mondo S."/>
            <person name="Nolan M."/>
            <person name="Ohm R."/>
            <person name="Pangilinan J."/>
            <person name="Park H.-J."/>
            <person name="Ramirez L."/>
            <person name="Alfaro M."/>
            <person name="Sun H."/>
            <person name="Tritt A."/>
            <person name="Yoshinaga Y."/>
            <person name="Zwiers L.-H."/>
            <person name="Turgeon B."/>
            <person name="Goodwin S."/>
            <person name="Spatafora J."/>
            <person name="Crous P."/>
            <person name="Grigoriev I."/>
        </authorList>
    </citation>
    <scope>NUCLEOTIDE SEQUENCE</scope>
    <source>
        <strain evidence="8">CBS 175.79</strain>
    </source>
</reference>
<comment type="similarity">
    <text evidence="1">Belongs to the peptidase S9C family.</text>
</comment>
<proteinExistence type="inferred from homology"/>
<evidence type="ECO:0000256" key="3">
    <source>
        <dbReference type="ARBA" id="ARBA00022729"/>
    </source>
</evidence>
<keyword evidence="2" id="KW-0645">Protease</keyword>
<evidence type="ECO:0000313" key="8">
    <source>
        <dbReference type="EMBL" id="KAF2013204.1"/>
    </source>
</evidence>
<protein>
    <recommendedName>
        <fullName evidence="6">Dipeptidyl-peptidase V</fullName>
    </recommendedName>
</protein>
<dbReference type="Proteomes" id="UP000799778">
    <property type="component" value="Unassembled WGS sequence"/>
</dbReference>
<keyword evidence="9" id="KW-1185">Reference proteome</keyword>
<dbReference type="Pfam" id="PF00326">
    <property type="entry name" value="Peptidase_S9"/>
    <property type="match status" value="1"/>
</dbReference>
<dbReference type="InterPro" id="IPR001375">
    <property type="entry name" value="Peptidase_S9_cat"/>
</dbReference>
<dbReference type="FunFam" id="3.40.50.1820:FF:000028">
    <property type="entry name" value="S9 family peptidase"/>
    <property type="match status" value="1"/>
</dbReference>
<dbReference type="AlphaFoldDB" id="A0A6A5XLM3"/>
<evidence type="ECO:0000256" key="2">
    <source>
        <dbReference type="ARBA" id="ARBA00022670"/>
    </source>
</evidence>
<dbReference type="PANTHER" id="PTHR42776:SF13">
    <property type="entry name" value="DIPEPTIDYL-PEPTIDASE 5"/>
    <property type="match status" value="1"/>
</dbReference>
<dbReference type="SUPFAM" id="SSF53474">
    <property type="entry name" value="alpha/beta-Hydrolases"/>
    <property type="match status" value="1"/>
</dbReference>
<feature type="domain" description="Peptidase S9 prolyl oligopeptidase catalytic" evidence="7">
    <location>
        <begin position="497"/>
        <end position="706"/>
    </location>
</feature>
<keyword evidence="3" id="KW-0732">Signal</keyword>
<evidence type="ECO:0000256" key="6">
    <source>
        <dbReference type="ARBA" id="ARBA00032829"/>
    </source>
</evidence>
<sequence length="723" mass="80220">MTIRATKFTPEVLLSAPRRSPGLPNSDGSKILYSVSTYSFSKHSKKSEIRLLDVDKQETITVTSDSGAGDVKWLDDDLIVVLFSKEDGTTSVTVGKPTNFSDSNYTAGTIEGPVGDLKVISLDNGDYAFAVSGKADPDGKLVNPQKAKKRHTTGRLYNSMFVRHWDHYVTENKNSIWLSKLAKDDKGKFKLGKVRNALKSTTLESPIDPFGGTDHFDIGPIGLVYTSKDPELDPALHTKTNIYLLSANDFWEDSTSEASSTPIKINIDGFEGASTNPVFSPKGTSFAFLSMKTDGYESDKNQIFIVPDVQNPSWVIQALPSKDGKGLWDRSPSSIIWSYDGSSPLYLLAEDHGRGCLFASNWQGPGLTEPKMVVKGGAISDVRPLKNGELFISSSSLIDSSLYSVLPANGHAGEHVLSLPHDDQQTNTTRYLSSQTRNGSTFGLKRRQIDEIHWPGAAENTSVQAWVVKPSDFSSDKKYPLAYLIHGGPQGAWEDSWSTRWNPAVFAEQGYVVVTPNPTGSTGFGQDFTDAIKGQWGGLPYEDLVKGFDWIKENLDFVDTNRAVALGASYGGFMMNWIQGHPLGRKFKALVTHDGVFSMTGQLASEELYFPFHDFEKPLWLNREGWDKWDPSKFVENWSTPHLIIHSELDYRLTISEGLAAFHTLQARNVESQFLTFPDENHWVLKPENSLLWHRTVLDFINEKAGLPKYSDTMTEEAKAALE</sequence>
<dbReference type="InterPro" id="IPR029058">
    <property type="entry name" value="AB_hydrolase_fold"/>
</dbReference>
<dbReference type="GO" id="GO:0004252">
    <property type="term" value="F:serine-type endopeptidase activity"/>
    <property type="evidence" value="ECO:0007669"/>
    <property type="project" value="TreeGrafter"/>
</dbReference>
<organism evidence="8 9">
    <name type="scientific">Aaosphaeria arxii CBS 175.79</name>
    <dbReference type="NCBI Taxonomy" id="1450172"/>
    <lineage>
        <taxon>Eukaryota</taxon>
        <taxon>Fungi</taxon>
        <taxon>Dikarya</taxon>
        <taxon>Ascomycota</taxon>
        <taxon>Pezizomycotina</taxon>
        <taxon>Dothideomycetes</taxon>
        <taxon>Pleosporomycetidae</taxon>
        <taxon>Pleosporales</taxon>
        <taxon>Pleosporales incertae sedis</taxon>
        <taxon>Aaosphaeria</taxon>
    </lineage>
</organism>